<accession>A0AA88H945</accession>
<reference evidence="1" key="1">
    <citation type="submission" date="2023-07" db="EMBL/GenBank/DDBJ databases">
        <title>Chromosome-level genome assembly of Artemia franciscana.</title>
        <authorList>
            <person name="Jo E."/>
        </authorList>
    </citation>
    <scope>NUCLEOTIDE SEQUENCE</scope>
    <source>
        <tissue evidence="1">Whole body</tissue>
    </source>
</reference>
<sequence>MGDFNLPKLKWTSTESSNHPFVELIQDPFLKQHVAKSTRYREVAESVDEKMAILKDVIGRPLDSATNWKEKLAPKTFPRLDSKIKRLINRKSRKFKKWKKTGLISDNEECRGEKFSSKFFKKDNKSN</sequence>
<gene>
    <name evidence="1" type="ORF">QYM36_018625</name>
</gene>
<evidence type="ECO:0000313" key="2">
    <source>
        <dbReference type="Proteomes" id="UP001187531"/>
    </source>
</evidence>
<proteinExistence type="predicted"/>
<evidence type="ECO:0000313" key="1">
    <source>
        <dbReference type="EMBL" id="KAK2702774.1"/>
    </source>
</evidence>
<dbReference type="Proteomes" id="UP001187531">
    <property type="component" value="Unassembled WGS sequence"/>
</dbReference>
<dbReference type="EMBL" id="JAVRJZ010000173">
    <property type="protein sequence ID" value="KAK2702774.1"/>
    <property type="molecule type" value="Genomic_DNA"/>
</dbReference>
<name>A0AA88H945_ARTSF</name>
<dbReference type="AlphaFoldDB" id="A0AA88H945"/>
<comment type="caution">
    <text evidence="1">The sequence shown here is derived from an EMBL/GenBank/DDBJ whole genome shotgun (WGS) entry which is preliminary data.</text>
</comment>
<protein>
    <submittedName>
        <fullName evidence="1">Uncharacterized protein</fullName>
    </submittedName>
</protein>
<organism evidence="1 2">
    <name type="scientific">Artemia franciscana</name>
    <name type="common">Brine shrimp</name>
    <name type="synonym">Artemia sanfranciscana</name>
    <dbReference type="NCBI Taxonomy" id="6661"/>
    <lineage>
        <taxon>Eukaryota</taxon>
        <taxon>Metazoa</taxon>
        <taxon>Ecdysozoa</taxon>
        <taxon>Arthropoda</taxon>
        <taxon>Crustacea</taxon>
        <taxon>Branchiopoda</taxon>
        <taxon>Anostraca</taxon>
        <taxon>Artemiidae</taxon>
        <taxon>Artemia</taxon>
    </lineage>
</organism>
<keyword evidence="2" id="KW-1185">Reference proteome</keyword>